<evidence type="ECO:0000313" key="3">
    <source>
        <dbReference type="Proteomes" id="UP000709437"/>
    </source>
</evidence>
<dbReference type="Pfam" id="PF01381">
    <property type="entry name" value="HTH_3"/>
    <property type="match status" value="1"/>
</dbReference>
<feature type="domain" description="HTH cro/C1-type" evidence="1">
    <location>
        <begin position="2"/>
        <end position="37"/>
    </location>
</feature>
<accession>A0A9Q2ZRR1</accession>
<protein>
    <submittedName>
        <fullName evidence="2">Helix-turn-helix transcriptional regulator</fullName>
    </submittedName>
</protein>
<dbReference type="EMBL" id="JAHEWX010000015">
    <property type="protein sequence ID" value="MBT1542439.1"/>
    <property type="molecule type" value="Genomic_DNA"/>
</dbReference>
<name>A0A9Q2ZRR1_9MICO</name>
<dbReference type="InterPro" id="IPR010982">
    <property type="entry name" value="Lambda_DNA-bd_dom_sf"/>
</dbReference>
<reference evidence="2" key="1">
    <citation type="submission" date="2021-05" db="EMBL/GenBank/DDBJ databases">
        <title>Whole genome sequence of Curtobacterium flaccumfaciens pv. flaccumfaciens strain CFBP 3417.</title>
        <authorList>
            <person name="Osdaghi E."/>
            <person name="Taghouti G."/>
            <person name="Portier P."/>
            <person name="Fazliarab A."/>
            <person name="Taghavi S.M."/>
            <person name="Briand M."/>
            <person name="Le-Saux M."/>
            <person name="Jacques M.-A."/>
        </authorList>
    </citation>
    <scope>NUCLEOTIDE SEQUENCE</scope>
    <source>
        <strain evidence="2">CFBP 3417</strain>
    </source>
</reference>
<dbReference type="Proteomes" id="UP000709437">
    <property type="component" value="Unassembled WGS sequence"/>
</dbReference>
<gene>
    <name evidence="2" type="ORF">KK103_11755</name>
</gene>
<evidence type="ECO:0000313" key="2">
    <source>
        <dbReference type="EMBL" id="MBT1542439.1"/>
    </source>
</evidence>
<dbReference type="AlphaFoldDB" id="A0A9Q2ZRR1"/>
<proteinExistence type="predicted"/>
<sequence length="50" mass="5092">MAGLSLEAVAATADTSVAYLSKVETGKLIPTNVYVAKVTAVIAARLRDAA</sequence>
<dbReference type="SUPFAM" id="SSF47413">
    <property type="entry name" value="lambda repressor-like DNA-binding domains"/>
    <property type="match status" value="1"/>
</dbReference>
<dbReference type="GO" id="GO:0003677">
    <property type="term" value="F:DNA binding"/>
    <property type="evidence" value="ECO:0007669"/>
    <property type="project" value="InterPro"/>
</dbReference>
<organism evidence="2 3">
    <name type="scientific">Curtobacterium flaccumfaciens pv. flaccumfaciens</name>
    <dbReference type="NCBI Taxonomy" id="138532"/>
    <lineage>
        <taxon>Bacteria</taxon>
        <taxon>Bacillati</taxon>
        <taxon>Actinomycetota</taxon>
        <taxon>Actinomycetes</taxon>
        <taxon>Micrococcales</taxon>
        <taxon>Microbacteriaceae</taxon>
        <taxon>Curtobacterium</taxon>
    </lineage>
</organism>
<evidence type="ECO:0000259" key="1">
    <source>
        <dbReference type="Pfam" id="PF01381"/>
    </source>
</evidence>
<comment type="caution">
    <text evidence="2">The sequence shown here is derived from an EMBL/GenBank/DDBJ whole genome shotgun (WGS) entry which is preliminary data.</text>
</comment>
<dbReference type="InterPro" id="IPR001387">
    <property type="entry name" value="Cro/C1-type_HTH"/>
</dbReference>